<dbReference type="SMART" id="SM00148">
    <property type="entry name" value="PLCXc"/>
    <property type="match status" value="1"/>
</dbReference>
<comment type="caution">
    <text evidence="7">The sequence shown here is derived from an EMBL/GenBank/DDBJ whole genome shotgun (WGS) entry which is preliminary data.</text>
</comment>
<organism evidence="7 8">
    <name type="scientific">Pichia inconspicua</name>
    <dbReference type="NCBI Taxonomy" id="52247"/>
    <lineage>
        <taxon>Eukaryota</taxon>
        <taxon>Fungi</taxon>
        <taxon>Dikarya</taxon>
        <taxon>Ascomycota</taxon>
        <taxon>Saccharomycotina</taxon>
        <taxon>Pichiomycetes</taxon>
        <taxon>Pichiales</taxon>
        <taxon>Pichiaceae</taxon>
        <taxon>Pichia</taxon>
    </lineage>
</organism>
<dbReference type="InterPro" id="IPR001711">
    <property type="entry name" value="PLipase_C_Pinositol-sp_Y"/>
</dbReference>
<proteinExistence type="predicted"/>
<dbReference type="GO" id="GO:0051209">
    <property type="term" value="P:release of sequestered calcium ion into cytosol"/>
    <property type="evidence" value="ECO:0007669"/>
    <property type="project" value="TreeGrafter"/>
</dbReference>
<dbReference type="GO" id="GO:0016042">
    <property type="term" value="P:lipid catabolic process"/>
    <property type="evidence" value="ECO:0007669"/>
    <property type="project" value="UniProtKB-KW"/>
</dbReference>
<dbReference type="GO" id="GO:0048015">
    <property type="term" value="P:phosphatidylinositol-mediated signaling"/>
    <property type="evidence" value="ECO:0007669"/>
    <property type="project" value="TreeGrafter"/>
</dbReference>
<dbReference type="PRINTS" id="PR00390">
    <property type="entry name" value="PHPHLIPASEC"/>
</dbReference>
<protein>
    <recommendedName>
        <fullName evidence="1 5">Phosphoinositide phospholipase C</fullName>
        <ecNumber evidence="1 5">3.1.4.11</ecNumber>
    </recommendedName>
</protein>
<keyword evidence="2 5" id="KW-0378">Hydrolase</keyword>
<dbReference type="InterPro" id="IPR011993">
    <property type="entry name" value="PH-like_dom_sf"/>
</dbReference>
<feature type="domain" description="PI-PLC Y-box" evidence="6">
    <location>
        <begin position="552"/>
        <end position="674"/>
    </location>
</feature>
<dbReference type="SUPFAM" id="SSF47473">
    <property type="entry name" value="EF-hand"/>
    <property type="match status" value="1"/>
</dbReference>
<dbReference type="Gene3D" id="1.10.238.10">
    <property type="entry name" value="EF-hand"/>
    <property type="match status" value="1"/>
</dbReference>
<dbReference type="Proteomes" id="UP000307173">
    <property type="component" value="Unassembled WGS sequence"/>
</dbReference>
<evidence type="ECO:0000313" key="7">
    <source>
        <dbReference type="EMBL" id="TID21167.1"/>
    </source>
</evidence>
<dbReference type="Pfam" id="PF00388">
    <property type="entry name" value="PI-PLC-X"/>
    <property type="match status" value="1"/>
</dbReference>
<dbReference type="SUPFAM" id="SSF50729">
    <property type="entry name" value="PH domain-like"/>
    <property type="match status" value="1"/>
</dbReference>
<dbReference type="InterPro" id="IPR011992">
    <property type="entry name" value="EF-hand-dom_pair"/>
</dbReference>
<evidence type="ECO:0000259" key="6">
    <source>
        <dbReference type="PROSITE" id="PS50008"/>
    </source>
</evidence>
<dbReference type="GO" id="GO:0004435">
    <property type="term" value="F:phosphatidylinositol-4,5-bisphosphate phospholipase C activity"/>
    <property type="evidence" value="ECO:0007669"/>
    <property type="project" value="UniProtKB-EC"/>
</dbReference>
<evidence type="ECO:0000256" key="3">
    <source>
        <dbReference type="ARBA" id="ARBA00022963"/>
    </source>
</evidence>
<name>A0A4T0X037_9ASCO</name>
<dbReference type="CDD" id="cd08598">
    <property type="entry name" value="PI-PLC1c_yeast"/>
    <property type="match status" value="1"/>
</dbReference>
<dbReference type="SUPFAM" id="SSF51695">
    <property type="entry name" value="PLC-like phosphodiesterases"/>
    <property type="match status" value="1"/>
</dbReference>
<dbReference type="EC" id="3.1.4.11" evidence="1 5"/>
<dbReference type="OrthoDB" id="269822at2759"/>
<dbReference type="InterPro" id="IPR035892">
    <property type="entry name" value="C2_domain_sf"/>
</dbReference>
<dbReference type="PROSITE" id="PS50007">
    <property type="entry name" value="PIPLC_X_DOMAIN"/>
    <property type="match status" value="1"/>
</dbReference>
<dbReference type="Gene3D" id="2.30.29.30">
    <property type="entry name" value="Pleckstrin-homology domain (PH domain)/Phosphotyrosine-binding domain (PTB)"/>
    <property type="match status" value="1"/>
</dbReference>
<dbReference type="EMBL" id="SELW01000553">
    <property type="protein sequence ID" value="TID21167.1"/>
    <property type="molecule type" value="Genomic_DNA"/>
</dbReference>
<dbReference type="InterPro" id="IPR001192">
    <property type="entry name" value="PI-PLC_fam"/>
</dbReference>
<dbReference type="Gene3D" id="3.20.20.190">
    <property type="entry name" value="Phosphatidylinositol (PI) phosphodiesterase"/>
    <property type="match status" value="1"/>
</dbReference>
<dbReference type="InterPro" id="IPR017946">
    <property type="entry name" value="PLC-like_Pdiesterase_TIM-brl"/>
</dbReference>
<dbReference type="Pfam" id="PF00387">
    <property type="entry name" value="PI-PLC-Y"/>
    <property type="match status" value="1"/>
</dbReference>
<dbReference type="STRING" id="52247.A0A4T0X037"/>
<dbReference type="CDD" id="cd13360">
    <property type="entry name" value="PH_PLC_fungal"/>
    <property type="match status" value="1"/>
</dbReference>
<gene>
    <name evidence="7" type="ORF">CANINC_003447</name>
</gene>
<accession>A0A4T0X037</accession>
<dbReference type="SMART" id="SM00149">
    <property type="entry name" value="PLCYc"/>
    <property type="match status" value="1"/>
</dbReference>
<dbReference type="Gene3D" id="2.60.40.150">
    <property type="entry name" value="C2 domain"/>
    <property type="match status" value="1"/>
</dbReference>
<dbReference type="PANTHER" id="PTHR10336:SF36">
    <property type="entry name" value="1-PHOSPHATIDYLINOSITOL 4,5-BISPHOSPHATE PHOSPHODIESTERASE BETA-4"/>
    <property type="match status" value="1"/>
</dbReference>
<evidence type="ECO:0000256" key="5">
    <source>
        <dbReference type="RuleBase" id="RU361133"/>
    </source>
</evidence>
<evidence type="ECO:0000256" key="2">
    <source>
        <dbReference type="ARBA" id="ARBA00022801"/>
    </source>
</evidence>
<dbReference type="PROSITE" id="PS50008">
    <property type="entry name" value="PIPLC_Y_DOMAIN"/>
    <property type="match status" value="1"/>
</dbReference>
<keyword evidence="3 5" id="KW-0442">Lipid degradation</keyword>
<keyword evidence="8" id="KW-1185">Reference proteome</keyword>
<evidence type="ECO:0000313" key="8">
    <source>
        <dbReference type="Proteomes" id="UP000307173"/>
    </source>
</evidence>
<dbReference type="AlphaFoldDB" id="A0A4T0X037"/>
<dbReference type="PANTHER" id="PTHR10336">
    <property type="entry name" value="PHOSPHOINOSITIDE-SPECIFIC PHOSPHOLIPASE C FAMILY PROTEIN"/>
    <property type="match status" value="1"/>
</dbReference>
<comment type="catalytic activity">
    <reaction evidence="5">
        <text>a 1,2-diacyl-sn-glycero-3-phospho-(1D-myo-inositol-4,5-bisphosphate) + H2O = 1D-myo-inositol 1,4,5-trisphosphate + a 1,2-diacyl-sn-glycerol + H(+)</text>
        <dbReference type="Rhea" id="RHEA:33179"/>
        <dbReference type="ChEBI" id="CHEBI:15377"/>
        <dbReference type="ChEBI" id="CHEBI:15378"/>
        <dbReference type="ChEBI" id="CHEBI:17815"/>
        <dbReference type="ChEBI" id="CHEBI:58456"/>
        <dbReference type="ChEBI" id="CHEBI:203600"/>
        <dbReference type="EC" id="3.1.4.11"/>
    </reaction>
</comment>
<dbReference type="InterPro" id="IPR037755">
    <property type="entry name" value="Plc1_PH"/>
</dbReference>
<dbReference type="InterPro" id="IPR000909">
    <property type="entry name" value="PLipase_C_PInositol-sp_X_dom"/>
</dbReference>
<keyword evidence="4 5" id="KW-0443">Lipid metabolism</keyword>
<reference evidence="7 8" key="1">
    <citation type="journal article" date="2019" name="Front. Genet.">
        <title>Whole-Genome Sequencing of the Opportunistic Yeast Pathogen Candida inconspicua Uncovers Its Hybrid Origin.</title>
        <authorList>
            <person name="Mixao V."/>
            <person name="Hansen A.P."/>
            <person name="Saus E."/>
            <person name="Boekhout T."/>
            <person name="Lass-Florl C."/>
            <person name="Gabaldon T."/>
        </authorList>
    </citation>
    <scope>NUCLEOTIDE SEQUENCE [LARGE SCALE GENOMIC DNA]</scope>
    <source>
        <strain evidence="7 8">CBS 180</strain>
    </source>
</reference>
<evidence type="ECO:0000256" key="1">
    <source>
        <dbReference type="ARBA" id="ARBA00012368"/>
    </source>
</evidence>
<sequence>MFTTNGKSDIVRQLSNLRLNSKASGRDSNNNDTYRSLPCELLQPQTETNNEVDLENSRNLELNDFNPFDSESYPKELIEPGLEMIRVTRRKLVKRRFRLDLSDFSLKWNTKQTSKLEIGKIKSIRIGDEARNYREQLNVSQEFQNLWITIIYTSTTSMANNFSLVNSLKTLHIIAPNRKNYKILTNTLKRLHEWSRNQESLMNCANVLEFSTIKWNNKVKRKQNLTFEELLAMCDELHISMDAEYLKKYLRCRTKEDLITFKDFQTLIVTLRERSELINIFSELGICGSRMDKLKFYQFVKDVQQEELSYEFIDTLFERFSFNRNNKYLTINGLGDFLTSEYCSPCTVEDIDESYYSLPLTDYFVASSHNTYLLGKQVHGYSSIEGYINALQKGCKCIEIDIWNNPGSSTGSPIVTHGHTLTTSIDLTLVVDTIKKYAFIASPYPLIISLEINCSTSTQLKTVEIFKNTFGNMLIDQPINNESKLPSPNDLKYRILLKVKKSAMTNYNDPDIEKIHPSFSTTSSTISDSTDDSTSLNQLVRRKTRQFITPELTELAPYLIGIKFRNFSLPESKTFNHVFSFSDRSLISMMRDQIKLVSILKHNRRGLMRVYPSIIRYNSNNFNPIPFWEVGCQFVATNWQLWDCGQEISQSLFKKSGLSDVKFSGYRLKPRCMRLNGLNEDKQELKLKLLKNLEKSLSQRIEIVIISGQQLPKLPDSGPEYTPWVEVKFYNIKPKTGEIVDLGKQSALGAINAQINSTKKGNTKDLENPGIFKVKSVDPFNTDPHHDAVFKIRVAENMNNLFKPIWNIRCRLDYMTSLNDLSFIRIIVKSSIKSKSSSVKRTGNVVIKSPSQCIIGSWCCKLSDLKCGYRYIPLFDQNGDEISHSNIFINVKKTKLTK</sequence>
<evidence type="ECO:0000256" key="4">
    <source>
        <dbReference type="ARBA" id="ARBA00023098"/>
    </source>
</evidence>